<dbReference type="AlphaFoldDB" id="A0A919U122"/>
<sequence>MSTLVAEVDDVRWLDAWTEALDAIELDVCAAEDLLRTAHLTPVEEVAAASVWHPPTALGPLPAALHVRASAILERQLDVARRTAEALAYSRRHLAAADLARPRPLETPVYVDEQA</sequence>
<dbReference type="RefSeq" id="WP_203757538.1">
    <property type="nucleotide sequence ID" value="NZ_BONK01000012.1"/>
</dbReference>
<proteinExistence type="predicted"/>
<organism evidence="1 2">
    <name type="scientific">Cellulomonas chitinilytica</name>
    <dbReference type="NCBI Taxonomy" id="398759"/>
    <lineage>
        <taxon>Bacteria</taxon>
        <taxon>Bacillati</taxon>
        <taxon>Actinomycetota</taxon>
        <taxon>Actinomycetes</taxon>
        <taxon>Micrococcales</taxon>
        <taxon>Cellulomonadaceae</taxon>
        <taxon>Cellulomonas</taxon>
    </lineage>
</organism>
<name>A0A919U122_9CELL</name>
<dbReference type="EMBL" id="BONK01000012">
    <property type="protein sequence ID" value="GIG22613.1"/>
    <property type="molecule type" value="Genomic_DNA"/>
</dbReference>
<comment type="caution">
    <text evidence="1">The sequence shown here is derived from an EMBL/GenBank/DDBJ whole genome shotgun (WGS) entry which is preliminary data.</text>
</comment>
<reference evidence="1" key="1">
    <citation type="submission" date="2021-01" db="EMBL/GenBank/DDBJ databases">
        <title>Whole genome shotgun sequence of Cellulomonas chitinilytica NBRC 110799.</title>
        <authorList>
            <person name="Komaki H."/>
            <person name="Tamura T."/>
        </authorList>
    </citation>
    <scope>NUCLEOTIDE SEQUENCE</scope>
    <source>
        <strain evidence="1">NBRC 110799</strain>
    </source>
</reference>
<accession>A0A919U122</accession>
<evidence type="ECO:0000313" key="2">
    <source>
        <dbReference type="Proteomes" id="UP000632740"/>
    </source>
</evidence>
<evidence type="ECO:0000313" key="1">
    <source>
        <dbReference type="EMBL" id="GIG22613.1"/>
    </source>
</evidence>
<protein>
    <submittedName>
        <fullName evidence="1">Uncharacterized protein</fullName>
    </submittedName>
</protein>
<gene>
    <name evidence="1" type="ORF">Cch01nite_33370</name>
</gene>
<dbReference type="Proteomes" id="UP000632740">
    <property type="component" value="Unassembled WGS sequence"/>
</dbReference>
<keyword evidence="2" id="KW-1185">Reference proteome</keyword>